<dbReference type="EMBL" id="FPKW01000020">
    <property type="protein sequence ID" value="SFZ96491.1"/>
    <property type="molecule type" value="Genomic_DNA"/>
</dbReference>
<accession>A0A1K2IXI5</accession>
<proteinExistence type="predicted"/>
<dbReference type="InterPro" id="IPR058074">
    <property type="entry name" value="Bacteriocin-like"/>
</dbReference>
<dbReference type="STRING" id="1612149.SAMN05216324_12055"/>
<protein>
    <submittedName>
        <fullName evidence="1">Uncharacterized protein</fullName>
    </submittedName>
</protein>
<gene>
    <name evidence="1" type="ORF">SAMN05216324_12055</name>
</gene>
<sequence length="55" mass="6025">MKNLKKLSRAEQTKIQGGFTQVQIDACGGEAYVCFRPGGWGCWRKPGGTCYAPMV</sequence>
<evidence type="ECO:0000313" key="2">
    <source>
        <dbReference type="Proteomes" id="UP000182034"/>
    </source>
</evidence>
<dbReference type="AlphaFoldDB" id="A0A1K2IXI5"/>
<reference evidence="2" key="1">
    <citation type="submission" date="2016-10" db="EMBL/GenBank/DDBJ databases">
        <authorList>
            <person name="Varghese N."/>
            <person name="Submissions S."/>
        </authorList>
    </citation>
    <scope>NUCLEOTIDE SEQUENCE [LARGE SCALE GENOMIC DNA]</scope>
    <source>
        <strain evidence="2">SUR2</strain>
    </source>
</reference>
<name>A0A1K2IXI5_9FLAO</name>
<evidence type="ECO:0000313" key="1">
    <source>
        <dbReference type="EMBL" id="SFZ96491.1"/>
    </source>
</evidence>
<dbReference type="NCBIfam" id="NF047798">
    <property type="entry name" value="leader_Chryseo"/>
    <property type="match status" value="1"/>
</dbReference>
<dbReference type="Proteomes" id="UP000182034">
    <property type="component" value="Unassembled WGS sequence"/>
</dbReference>
<keyword evidence="2" id="KW-1185">Reference proteome</keyword>
<organism evidence="1 2">
    <name type="scientific">Chryseobacterium limigenitum</name>
    <dbReference type="NCBI Taxonomy" id="1612149"/>
    <lineage>
        <taxon>Bacteria</taxon>
        <taxon>Pseudomonadati</taxon>
        <taxon>Bacteroidota</taxon>
        <taxon>Flavobacteriia</taxon>
        <taxon>Flavobacteriales</taxon>
        <taxon>Weeksellaceae</taxon>
        <taxon>Chryseobacterium group</taxon>
        <taxon>Chryseobacterium</taxon>
    </lineage>
</organism>